<gene>
    <name evidence="1" type="ORF">P5673_031472</name>
</gene>
<protein>
    <submittedName>
        <fullName evidence="1">Uncharacterized protein</fullName>
    </submittedName>
</protein>
<comment type="caution">
    <text evidence="1">The sequence shown here is derived from an EMBL/GenBank/DDBJ whole genome shotgun (WGS) entry which is preliminary data.</text>
</comment>
<name>A0AAD9USJ3_ACRCE</name>
<evidence type="ECO:0000313" key="1">
    <source>
        <dbReference type="EMBL" id="KAK2548404.1"/>
    </source>
</evidence>
<dbReference type="EMBL" id="JARQWQ010000148">
    <property type="protein sequence ID" value="KAK2548404.1"/>
    <property type="molecule type" value="Genomic_DNA"/>
</dbReference>
<proteinExistence type="predicted"/>
<sequence>MPSTPVRHQMDRPNTGQYSFTNEWSMRKTSAMSFLTSISNRSKLFSIESQIHGVTRPDAFLLLVSYEFEITYI</sequence>
<organism evidence="1 2">
    <name type="scientific">Acropora cervicornis</name>
    <name type="common">Staghorn coral</name>
    <dbReference type="NCBI Taxonomy" id="6130"/>
    <lineage>
        <taxon>Eukaryota</taxon>
        <taxon>Metazoa</taxon>
        <taxon>Cnidaria</taxon>
        <taxon>Anthozoa</taxon>
        <taxon>Hexacorallia</taxon>
        <taxon>Scleractinia</taxon>
        <taxon>Astrocoeniina</taxon>
        <taxon>Acroporidae</taxon>
        <taxon>Acropora</taxon>
    </lineage>
</organism>
<reference evidence="1" key="2">
    <citation type="journal article" date="2023" name="Science">
        <title>Genomic signatures of disease resistance in endangered staghorn corals.</title>
        <authorList>
            <person name="Vollmer S.V."/>
            <person name="Selwyn J.D."/>
            <person name="Despard B.A."/>
            <person name="Roesel C.L."/>
        </authorList>
    </citation>
    <scope>NUCLEOTIDE SEQUENCE</scope>
    <source>
        <strain evidence="1">K2</strain>
    </source>
</reference>
<dbReference type="AlphaFoldDB" id="A0AAD9USJ3"/>
<dbReference type="Proteomes" id="UP001249851">
    <property type="component" value="Unassembled WGS sequence"/>
</dbReference>
<reference evidence="1" key="1">
    <citation type="journal article" date="2023" name="G3 (Bethesda)">
        <title>Whole genome assembly and annotation of the endangered Caribbean coral Acropora cervicornis.</title>
        <authorList>
            <person name="Selwyn J.D."/>
            <person name="Vollmer S.V."/>
        </authorList>
    </citation>
    <scope>NUCLEOTIDE SEQUENCE</scope>
    <source>
        <strain evidence="1">K2</strain>
    </source>
</reference>
<keyword evidence="2" id="KW-1185">Reference proteome</keyword>
<evidence type="ECO:0000313" key="2">
    <source>
        <dbReference type="Proteomes" id="UP001249851"/>
    </source>
</evidence>
<accession>A0AAD9USJ3</accession>